<feature type="domain" description="Quinate/shikimate 5-dehydrogenase/glutamyl-tRNA reductase" evidence="7">
    <location>
        <begin position="118"/>
        <end position="194"/>
    </location>
</feature>
<dbReference type="SUPFAM" id="SSF53223">
    <property type="entry name" value="Aminoacid dehydrogenase-like, N-terminal domain"/>
    <property type="match status" value="1"/>
</dbReference>
<accession>A0ABU9QI01</accession>
<dbReference type="RefSeq" id="WP_201656544.1">
    <property type="nucleotide sequence ID" value="NZ_CAJHCS010000025.1"/>
</dbReference>
<dbReference type="Proteomes" id="UP001494588">
    <property type="component" value="Unassembled WGS sequence"/>
</dbReference>
<comment type="pathway">
    <text evidence="1">Metabolic intermediate biosynthesis; chorismate biosynthesis; chorismate from D-erythrose 4-phosphate and phosphoenolpyruvate: step 4/7.</text>
</comment>
<evidence type="ECO:0000313" key="9">
    <source>
        <dbReference type="EMBL" id="MEM5289072.1"/>
    </source>
</evidence>
<organism evidence="9 10">
    <name type="scientific">Paraburkholderia sabiae</name>
    <dbReference type="NCBI Taxonomy" id="273251"/>
    <lineage>
        <taxon>Bacteria</taxon>
        <taxon>Pseudomonadati</taxon>
        <taxon>Pseudomonadota</taxon>
        <taxon>Betaproteobacteria</taxon>
        <taxon>Burkholderiales</taxon>
        <taxon>Burkholderiaceae</taxon>
        <taxon>Paraburkholderia</taxon>
    </lineage>
</organism>
<evidence type="ECO:0000256" key="3">
    <source>
        <dbReference type="ARBA" id="ARBA00022857"/>
    </source>
</evidence>
<dbReference type="Gene3D" id="3.40.50.10860">
    <property type="entry name" value="Leucine Dehydrogenase, chain A, domain 1"/>
    <property type="match status" value="1"/>
</dbReference>
<dbReference type="InterPro" id="IPR022893">
    <property type="entry name" value="Shikimate_DH_fam"/>
</dbReference>
<keyword evidence="3" id="KW-0521">NADP</keyword>
<evidence type="ECO:0000259" key="7">
    <source>
        <dbReference type="Pfam" id="PF01488"/>
    </source>
</evidence>
<evidence type="ECO:0000256" key="2">
    <source>
        <dbReference type="ARBA" id="ARBA00012962"/>
    </source>
</evidence>
<keyword evidence="10" id="KW-1185">Reference proteome</keyword>
<feature type="domain" description="Shikimate dehydrogenase substrate binding N-terminal" evidence="8">
    <location>
        <begin position="11"/>
        <end position="93"/>
    </location>
</feature>
<evidence type="ECO:0000259" key="8">
    <source>
        <dbReference type="Pfam" id="PF08501"/>
    </source>
</evidence>
<dbReference type="PANTHER" id="PTHR21089:SF1">
    <property type="entry name" value="BIFUNCTIONAL 3-DEHYDROQUINATE DEHYDRATASE_SHIKIMATE DEHYDROGENASE, CHLOROPLASTIC"/>
    <property type="match status" value="1"/>
</dbReference>
<dbReference type="InterPro" id="IPR036291">
    <property type="entry name" value="NAD(P)-bd_dom_sf"/>
</dbReference>
<gene>
    <name evidence="9" type="ORF">V4C55_25390</name>
</gene>
<name>A0ABU9QI01_9BURK</name>
<reference evidence="9 10" key="1">
    <citation type="submission" date="2024-01" db="EMBL/GenBank/DDBJ databases">
        <title>The diversity of rhizobia nodulating Mimosa spp. in eleven states of Brazil covering several biomes is determined by host plant, location, and edaphic factors.</title>
        <authorList>
            <person name="Rouws L."/>
            <person name="Barauna A."/>
            <person name="Beukes C."/>
            <person name="De Faria S.M."/>
            <person name="Gross E."/>
            <person name="Dos Reis Junior F.B."/>
            <person name="Simon M."/>
            <person name="Maluk M."/>
            <person name="Odee D.W."/>
            <person name="Kenicer G."/>
            <person name="Young J.P.W."/>
            <person name="Reis V.M."/>
            <person name="Zilli J."/>
            <person name="James E.K."/>
        </authorList>
    </citation>
    <scope>NUCLEOTIDE SEQUENCE [LARGE SCALE GENOMIC DNA]</scope>
    <source>
        <strain evidence="9 10">JPY77</strain>
    </source>
</reference>
<dbReference type="Gene3D" id="3.40.50.720">
    <property type="entry name" value="NAD(P)-binding Rossmann-like Domain"/>
    <property type="match status" value="1"/>
</dbReference>
<evidence type="ECO:0000256" key="5">
    <source>
        <dbReference type="ARBA" id="ARBA00023141"/>
    </source>
</evidence>
<protein>
    <recommendedName>
        <fullName evidence="2">shikimate dehydrogenase (NADP(+))</fullName>
        <ecNumber evidence="2">1.1.1.25</ecNumber>
    </recommendedName>
</protein>
<dbReference type="Pfam" id="PF08501">
    <property type="entry name" value="Shikimate_dh_N"/>
    <property type="match status" value="1"/>
</dbReference>
<dbReference type="EC" id="1.1.1.25" evidence="2"/>
<keyword evidence="4" id="KW-0560">Oxidoreductase</keyword>
<dbReference type="Pfam" id="PF01488">
    <property type="entry name" value="Shikimate_DH"/>
    <property type="match status" value="1"/>
</dbReference>
<dbReference type="InterPro" id="IPR006151">
    <property type="entry name" value="Shikm_DH/Glu-tRNA_Rdtase"/>
</dbReference>
<dbReference type="InterPro" id="IPR013708">
    <property type="entry name" value="Shikimate_DH-bd_N"/>
</dbReference>
<proteinExistence type="predicted"/>
<comment type="catalytic activity">
    <reaction evidence="6">
        <text>shikimate + NADP(+) = 3-dehydroshikimate + NADPH + H(+)</text>
        <dbReference type="Rhea" id="RHEA:17737"/>
        <dbReference type="ChEBI" id="CHEBI:15378"/>
        <dbReference type="ChEBI" id="CHEBI:16630"/>
        <dbReference type="ChEBI" id="CHEBI:36208"/>
        <dbReference type="ChEBI" id="CHEBI:57783"/>
        <dbReference type="ChEBI" id="CHEBI:58349"/>
        <dbReference type="EC" id="1.1.1.25"/>
    </reaction>
</comment>
<sequence>MIDGNTRLYFIVGDPIAQVKSPGAFNSVFSQLGVNAALLPLNVDTDGVDAFLDGLKHAHNVDGVVLTVPHKFAGYRHSDTASDRSHFLQVANVMRRNANGTWHGDMVDGCGYTAALRKAGCAIEHRRVLLVGAGGAGCAIGEALLQEGIAELCVHDRDPRRAERLAEMLTRLDKAPVTVGPADPTDMDLVINATPMGMREEDPLPVLADRLKPTTFVGDVITVPVVSPLLKAAHARGCDTMTGAQMFDGVLDLMVEFFGIRPRTLSWSMPA</sequence>
<comment type="caution">
    <text evidence="9">The sequence shown here is derived from an EMBL/GenBank/DDBJ whole genome shotgun (WGS) entry which is preliminary data.</text>
</comment>
<keyword evidence="5" id="KW-0028">Amino-acid biosynthesis</keyword>
<evidence type="ECO:0000256" key="4">
    <source>
        <dbReference type="ARBA" id="ARBA00023002"/>
    </source>
</evidence>
<evidence type="ECO:0000313" key="10">
    <source>
        <dbReference type="Proteomes" id="UP001494588"/>
    </source>
</evidence>
<evidence type="ECO:0000256" key="6">
    <source>
        <dbReference type="ARBA" id="ARBA00049442"/>
    </source>
</evidence>
<dbReference type="PANTHER" id="PTHR21089">
    <property type="entry name" value="SHIKIMATE DEHYDROGENASE"/>
    <property type="match status" value="1"/>
</dbReference>
<dbReference type="EMBL" id="JAZHGC010000023">
    <property type="protein sequence ID" value="MEM5289072.1"/>
    <property type="molecule type" value="Genomic_DNA"/>
</dbReference>
<dbReference type="InterPro" id="IPR046346">
    <property type="entry name" value="Aminoacid_DH-like_N_sf"/>
</dbReference>
<keyword evidence="5" id="KW-0057">Aromatic amino acid biosynthesis</keyword>
<evidence type="ECO:0000256" key="1">
    <source>
        <dbReference type="ARBA" id="ARBA00004871"/>
    </source>
</evidence>
<dbReference type="SUPFAM" id="SSF51735">
    <property type="entry name" value="NAD(P)-binding Rossmann-fold domains"/>
    <property type="match status" value="1"/>
</dbReference>